<accession>A0A267D986</accession>
<feature type="compositionally biased region" description="Low complexity" evidence="1">
    <location>
        <begin position="41"/>
        <end position="57"/>
    </location>
</feature>
<sequence>FDLNKRAQAQKASGTSVCSSAMARTKQTARKAAPPNLFPIQQQVQQEQMLQQQTTSHFSEEEKTETETGSETPDSDEEEQQKNLFSNNLVRPIDDVATRSPPVRRAS</sequence>
<dbReference type="AlphaFoldDB" id="A0A267D986"/>
<evidence type="ECO:0000256" key="1">
    <source>
        <dbReference type="SAM" id="MobiDB-lite"/>
    </source>
</evidence>
<comment type="caution">
    <text evidence="2">The sequence shown here is derived from an EMBL/GenBank/DDBJ whole genome shotgun (WGS) entry which is preliminary data.</text>
</comment>
<protein>
    <submittedName>
        <fullName evidence="2">Uncharacterized protein</fullName>
    </submittedName>
</protein>
<proteinExistence type="predicted"/>
<dbReference type="EMBL" id="NIVC01005245">
    <property type="protein sequence ID" value="PAA45881.1"/>
    <property type="molecule type" value="Genomic_DNA"/>
</dbReference>
<evidence type="ECO:0000313" key="2">
    <source>
        <dbReference type="EMBL" id="PAA45881.1"/>
    </source>
</evidence>
<feature type="compositionally biased region" description="Polar residues" evidence="1">
    <location>
        <begin position="10"/>
        <end position="19"/>
    </location>
</feature>
<evidence type="ECO:0000313" key="3">
    <source>
        <dbReference type="Proteomes" id="UP000215902"/>
    </source>
</evidence>
<keyword evidence="3" id="KW-1185">Reference proteome</keyword>
<feature type="region of interest" description="Disordered" evidence="1">
    <location>
        <begin position="1"/>
        <end position="107"/>
    </location>
</feature>
<organism evidence="2 3">
    <name type="scientific">Macrostomum lignano</name>
    <dbReference type="NCBI Taxonomy" id="282301"/>
    <lineage>
        <taxon>Eukaryota</taxon>
        <taxon>Metazoa</taxon>
        <taxon>Spiralia</taxon>
        <taxon>Lophotrochozoa</taxon>
        <taxon>Platyhelminthes</taxon>
        <taxon>Rhabditophora</taxon>
        <taxon>Macrostomorpha</taxon>
        <taxon>Macrostomida</taxon>
        <taxon>Macrostomidae</taxon>
        <taxon>Macrostomum</taxon>
    </lineage>
</organism>
<name>A0A267D986_9PLAT</name>
<reference evidence="2 3" key="1">
    <citation type="submission" date="2017-06" db="EMBL/GenBank/DDBJ databases">
        <title>A platform for efficient transgenesis in Macrostomum lignano, a flatworm model organism for stem cell research.</title>
        <authorList>
            <person name="Berezikov E."/>
        </authorList>
    </citation>
    <scope>NUCLEOTIDE SEQUENCE [LARGE SCALE GENOMIC DNA]</scope>
    <source>
        <strain evidence="2">DV1</strain>
        <tissue evidence="2">Whole organism</tissue>
    </source>
</reference>
<feature type="non-terminal residue" evidence="2">
    <location>
        <position position="1"/>
    </location>
</feature>
<dbReference type="Proteomes" id="UP000215902">
    <property type="component" value="Unassembled WGS sequence"/>
</dbReference>
<gene>
    <name evidence="2" type="ORF">BOX15_Mlig030627g7</name>
</gene>